<dbReference type="EMBL" id="JAIXCQ010000010">
    <property type="protein sequence ID" value="MCA5894526.1"/>
    <property type="molecule type" value="Genomic_DNA"/>
</dbReference>
<dbReference type="InterPro" id="IPR036412">
    <property type="entry name" value="HAD-like_sf"/>
</dbReference>
<dbReference type="PANTHER" id="PTHR10000">
    <property type="entry name" value="PHOSPHOSERINE PHOSPHATASE"/>
    <property type="match status" value="1"/>
</dbReference>
<dbReference type="PANTHER" id="PTHR10000:SF8">
    <property type="entry name" value="HAD SUPERFAMILY HYDROLASE-LIKE, TYPE 3"/>
    <property type="match status" value="1"/>
</dbReference>
<dbReference type="Pfam" id="PF08282">
    <property type="entry name" value="Hydrolase_3"/>
    <property type="match status" value="2"/>
</dbReference>
<evidence type="ECO:0000313" key="1">
    <source>
        <dbReference type="EMBL" id="MCA5894526.1"/>
    </source>
</evidence>
<dbReference type="Gene3D" id="3.30.1240.10">
    <property type="match status" value="1"/>
</dbReference>
<name>A0ABS7ZHL4_9MICO</name>
<dbReference type="GO" id="GO:0016787">
    <property type="term" value="F:hydrolase activity"/>
    <property type="evidence" value="ECO:0007669"/>
    <property type="project" value="UniProtKB-KW"/>
</dbReference>
<dbReference type="Gene3D" id="3.40.50.1000">
    <property type="entry name" value="HAD superfamily/HAD-like"/>
    <property type="match status" value="1"/>
</dbReference>
<protein>
    <submittedName>
        <fullName evidence="1">Cof-type HAD-IIB family hydrolase</fullName>
    </submittedName>
</protein>
<keyword evidence="2" id="KW-1185">Reference proteome</keyword>
<accession>A0ABS7ZHL4</accession>
<proteinExistence type="predicted"/>
<sequence length="267" mass="28555">MSAQRRLVALDIDGTLIGYDGGMSAAVHDAVAAVLEAGHHVVLASGRSLVAMTPVAELLGITTGWMVCSNGAVTVRLDPAAERGWELDQVVTFDPAPALRLLRTELPDARFAVEDVGVGFRMNALLPDGELEGEHQVVDFEQLWAREVTRVIIRDPERTPEEFSEMAARIGLVDVTYAVGWTAWMDVAPRGVTKASGLERLREQLGVDPAATVAVGDGRNDVDMLRWAGRGVAMGHADEVVRAAADEVTGTIDEDGAAAVLRSLLPR</sequence>
<gene>
    <name evidence="1" type="ORF">LEP48_14385</name>
</gene>
<keyword evidence="1" id="KW-0378">Hydrolase</keyword>
<comment type="caution">
    <text evidence="1">The sequence shown here is derived from an EMBL/GenBank/DDBJ whole genome shotgun (WGS) entry which is preliminary data.</text>
</comment>
<dbReference type="Proteomes" id="UP001319870">
    <property type="component" value="Unassembled WGS sequence"/>
</dbReference>
<dbReference type="RefSeq" id="WP_225566293.1">
    <property type="nucleotide sequence ID" value="NZ_JAIXCQ010000010.1"/>
</dbReference>
<dbReference type="InterPro" id="IPR023214">
    <property type="entry name" value="HAD_sf"/>
</dbReference>
<evidence type="ECO:0000313" key="2">
    <source>
        <dbReference type="Proteomes" id="UP001319870"/>
    </source>
</evidence>
<organism evidence="1 2">
    <name type="scientific">Isoptericola luteus</name>
    <dbReference type="NCBI Taxonomy" id="2879484"/>
    <lineage>
        <taxon>Bacteria</taxon>
        <taxon>Bacillati</taxon>
        <taxon>Actinomycetota</taxon>
        <taxon>Actinomycetes</taxon>
        <taxon>Micrococcales</taxon>
        <taxon>Promicromonosporaceae</taxon>
        <taxon>Isoptericola</taxon>
    </lineage>
</organism>
<reference evidence="1 2" key="1">
    <citation type="submission" date="2021-09" db="EMBL/GenBank/DDBJ databases">
        <title>Isoptericola luteus sp. nov., a novel bacterium isolated from Harbin, the capital city of Heilongjiang province.</title>
        <authorList>
            <person name="Li J."/>
        </authorList>
    </citation>
    <scope>NUCLEOTIDE SEQUENCE [LARGE SCALE GENOMIC DNA]</scope>
    <source>
        <strain evidence="1 2">NEAU-Y5</strain>
    </source>
</reference>
<dbReference type="PROSITE" id="PS01229">
    <property type="entry name" value="COF_2"/>
    <property type="match status" value="1"/>
</dbReference>
<dbReference type="SUPFAM" id="SSF56784">
    <property type="entry name" value="HAD-like"/>
    <property type="match status" value="1"/>
</dbReference>